<evidence type="ECO:0000256" key="5">
    <source>
        <dbReference type="ARBA" id="ARBA00022692"/>
    </source>
</evidence>
<evidence type="ECO:0000256" key="4">
    <source>
        <dbReference type="ARBA" id="ARBA00022475"/>
    </source>
</evidence>
<feature type="transmembrane region" description="Helical" evidence="8">
    <location>
        <begin position="7"/>
        <end position="26"/>
    </location>
</feature>
<evidence type="ECO:0000256" key="3">
    <source>
        <dbReference type="ARBA" id="ARBA00022448"/>
    </source>
</evidence>
<feature type="transmembrane region" description="Helical" evidence="8">
    <location>
        <begin position="314"/>
        <end position="340"/>
    </location>
</feature>
<keyword evidence="7 8" id="KW-0472">Membrane</keyword>
<organism evidence="9 10">
    <name type="scientific">Saccharibacillus kuerlensis</name>
    <dbReference type="NCBI Taxonomy" id="459527"/>
    <lineage>
        <taxon>Bacteria</taxon>
        <taxon>Bacillati</taxon>
        <taxon>Bacillota</taxon>
        <taxon>Bacilli</taxon>
        <taxon>Bacillales</taxon>
        <taxon>Paenibacillaceae</taxon>
        <taxon>Saccharibacillus</taxon>
    </lineage>
</organism>
<proteinExistence type="inferred from homology"/>
<dbReference type="Proteomes" id="UP000606653">
    <property type="component" value="Unassembled WGS sequence"/>
</dbReference>
<dbReference type="Pfam" id="PF01594">
    <property type="entry name" value="AI-2E_transport"/>
    <property type="match status" value="1"/>
</dbReference>
<dbReference type="EMBL" id="BMLN01000015">
    <property type="protein sequence ID" value="GGO08079.1"/>
    <property type="molecule type" value="Genomic_DNA"/>
</dbReference>
<evidence type="ECO:0000256" key="8">
    <source>
        <dbReference type="SAM" id="Phobius"/>
    </source>
</evidence>
<sequence length="361" mass="40699">MLRNRFFVVGAGIALVLLIIFLGSLVKFIFDPIVSLVSLLVVPLLIAAFFYYPLRPVIRYLERHRWNRNVSVMTIFLVGLLILVGCSLWVWPPLSEQVNTLIDNAPNITQSIIDQIQQLQNTPAFARFVPDNNEEMLSRLTGYLNTAITWVSENISSMFSFISSFMLVLATAPILLYFLLRDDNRVTPQLMKIFPERFKEDGRVMLDDIDTSLSNFIAGRVIVNFGLCIILYIGFLIIGLPYSLLLVIIAFFLNFIPFIGAFVAAVPVGIIGLIESPSMALWSIVIVIIAQLIQNNVLEPLVFGKQLDMHPFTVIVVVLVGGDIMGILGMLICIPVYMTLKIIIQHVYQMYVKNKIKQTLN</sequence>
<evidence type="ECO:0000256" key="2">
    <source>
        <dbReference type="ARBA" id="ARBA00009773"/>
    </source>
</evidence>
<protein>
    <submittedName>
        <fullName evidence="9">AI-2E family transporter</fullName>
    </submittedName>
</protein>
<keyword evidence="6 8" id="KW-1133">Transmembrane helix</keyword>
<feature type="transmembrane region" description="Helical" evidence="8">
    <location>
        <begin position="278"/>
        <end position="294"/>
    </location>
</feature>
<feature type="transmembrane region" description="Helical" evidence="8">
    <location>
        <begin position="72"/>
        <end position="91"/>
    </location>
</feature>
<keyword evidence="3" id="KW-0813">Transport</keyword>
<accession>A0ABQ2LA03</accession>
<dbReference type="PANTHER" id="PTHR21716">
    <property type="entry name" value="TRANSMEMBRANE PROTEIN"/>
    <property type="match status" value="1"/>
</dbReference>
<evidence type="ECO:0000313" key="10">
    <source>
        <dbReference type="Proteomes" id="UP000606653"/>
    </source>
</evidence>
<evidence type="ECO:0000313" key="9">
    <source>
        <dbReference type="EMBL" id="GGO08079.1"/>
    </source>
</evidence>
<gene>
    <name evidence="9" type="ORF">GCM10010969_37190</name>
</gene>
<reference evidence="10" key="1">
    <citation type="journal article" date="2019" name="Int. J. Syst. Evol. Microbiol.">
        <title>The Global Catalogue of Microorganisms (GCM) 10K type strain sequencing project: providing services to taxonomists for standard genome sequencing and annotation.</title>
        <authorList>
            <consortium name="The Broad Institute Genomics Platform"/>
            <consortium name="The Broad Institute Genome Sequencing Center for Infectious Disease"/>
            <person name="Wu L."/>
            <person name="Ma J."/>
        </authorList>
    </citation>
    <scope>NUCLEOTIDE SEQUENCE [LARGE SCALE GENOMIC DNA]</scope>
    <source>
        <strain evidence="10">CGMCC 1.6964</strain>
    </source>
</reference>
<evidence type="ECO:0000256" key="6">
    <source>
        <dbReference type="ARBA" id="ARBA00022989"/>
    </source>
</evidence>
<feature type="transmembrane region" description="Helical" evidence="8">
    <location>
        <begin position="32"/>
        <end position="52"/>
    </location>
</feature>
<keyword evidence="4" id="KW-1003">Cell membrane</keyword>
<dbReference type="RefSeq" id="WP_018978321.1">
    <property type="nucleotide sequence ID" value="NZ_BMLN01000015.1"/>
</dbReference>
<evidence type="ECO:0000256" key="1">
    <source>
        <dbReference type="ARBA" id="ARBA00004651"/>
    </source>
</evidence>
<dbReference type="InterPro" id="IPR002549">
    <property type="entry name" value="AI-2E-like"/>
</dbReference>
<keyword evidence="10" id="KW-1185">Reference proteome</keyword>
<feature type="transmembrane region" description="Helical" evidence="8">
    <location>
        <begin position="221"/>
        <end position="238"/>
    </location>
</feature>
<comment type="caution">
    <text evidence="9">The sequence shown here is derived from an EMBL/GenBank/DDBJ whole genome shotgun (WGS) entry which is preliminary data.</text>
</comment>
<comment type="similarity">
    <text evidence="2">Belongs to the autoinducer-2 exporter (AI-2E) (TC 2.A.86) family.</text>
</comment>
<feature type="transmembrane region" description="Helical" evidence="8">
    <location>
        <begin position="244"/>
        <end position="266"/>
    </location>
</feature>
<dbReference type="PANTHER" id="PTHR21716:SF53">
    <property type="entry name" value="PERMEASE PERM-RELATED"/>
    <property type="match status" value="1"/>
</dbReference>
<feature type="transmembrane region" description="Helical" evidence="8">
    <location>
        <begin position="158"/>
        <end position="180"/>
    </location>
</feature>
<evidence type="ECO:0000256" key="7">
    <source>
        <dbReference type="ARBA" id="ARBA00023136"/>
    </source>
</evidence>
<name>A0ABQ2LA03_9BACL</name>
<comment type="subcellular location">
    <subcellularLocation>
        <location evidence="1">Cell membrane</location>
        <topology evidence="1">Multi-pass membrane protein</topology>
    </subcellularLocation>
</comment>
<keyword evidence="5 8" id="KW-0812">Transmembrane</keyword>